<evidence type="ECO:0000313" key="1">
    <source>
        <dbReference type="EMBL" id="GGB22547.1"/>
    </source>
</evidence>
<comment type="caution">
    <text evidence="1">The sequence shown here is derived from an EMBL/GenBank/DDBJ whole genome shotgun (WGS) entry which is preliminary data.</text>
</comment>
<reference evidence="1" key="2">
    <citation type="submission" date="2020-09" db="EMBL/GenBank/DDBJ databases">
        <authorList>
            <person name="Sun Q."/>
            <person name="Zhou Y."/>
        </authorList>
    </citation>
    <scope>NUCLEOTIDE SEQUENCE</scope>
    <source>
        <strain evidence="1">CGMCC 1.12827</strain>
    </source>
</reference>
<protein>
    <recommendedName>
        <fullName evidence="3">Rho termination factor, N-terminal domain</fullName>
    </recommendedName>
</protein>
<reference evidence="1" key="1">
    <citation type="journal article" date="2014" name="Int. J. Syst. Evol. Microbiol.">
        <title>Complete genome sequence of Corynebacterium casei LMG S-19264T (=DSM 44701T), isolated from a smear-ripened cheese.</title>
        <authorList>
            <consortium name="US DOE Joint Genome Institute (JGI-PGF)"/>
            <person name="Walter F."/>
            <person name="Albersmeier A."/>
            <person name="Kalinowski J."/>
            <person name="Ruckert C."/>
        </authorList>
    </citation>
    <scope>NUCLEOTIDE SEQUENCE</scope>
    <source>
        <strain evidence="1">CGMCC 1.12827</strain>
    </source>
</reference>
<sequence>MAKITAPVKDFSGTVAGVDFVEGVGDTDDENAIAYFERQGYEVSKAKAKVDIPDGEPSDSWTVAQLKAYAAEHDVDLGDAKNKPDILAVLAAEQPDS</sequence>
<keyword evidence="2" id="KW-1185">Reference proteome</keyword>
<dbReference type="RefSeq" id="WP_188585341.1">
    <property type="nucleotide sequence ID" value="NZ_BMGC01000004.1"/>
</dbReference>
<name>A0A916SY85_9ACTN</name>
<dbReference type="AlphaFoldDB" id="A0A916SY85"/>
<dbReference type="EMBL" id="BMGC01000004">
    <property type="protein sequence ID" value="GGB22547.1"/>
    <property type="molecule type" value="Genomic_DNA"/>
</dbReference>
<evidence type="ECO:0000313" key="2">
    <source>
        <dbReference type="Proteomes" id="UP000621454"/>
    </source>
</evidence>
<proteinExistence type="predicted"/>
<accession>A0A916SY85</accession>
<dbReference type="Proteomes" id="UP000621454">
    <property type="component" value="Unassembled WGS sequence"/>
</dbReference>
<gene>
    <name evidence="1" type="ORF">GCM10011489_08440</name>
</gene>
<evidence type="ECO:0008006" key="3">
    <source>
        <dbReference type="Google" id="ProtNLM"/>
    </source>
</evidence>
<organism evidence="1 2">
    <name type="scientific">Gordonia jinhuaensis</name>
    <dbReference type="NCBI Taxonomy" id="1517702"/>
    <lineage>
        <taxon>Bacteria</taxon>
        <taxon>Bacillati</taxon>
        <taxon>Actinomycetota</taxon>
        <taxon>Actinomycetes</taxon>
        <taxon>Mycobacteriales</taxon>
        <taxon>Gordoniaceae</taxon>
        <taxon>Gordonia</taxon>
    </lineage>
</organism>